<dbReference type="EC" id="3.2.1.86" evidence="1"/>
<dbReference type="EMBL" id="CBWK010000379">
    <property type="protein sequence ID" value="CDL09528.1"/>
    <property type="molecule type" value="Genomic_DNA"/>
</dbReference>
<evidence type="ECO:0000313" key="2">
    <source>
        <dbReference type="Proteomes" id="UP000019183"/>
    </source>
</evidence>
<protein>
    <submittedName>
        <fullName evidence="1">6-phospho-beta-glucosidase</fullName>
        <ecNumber evidence="1">3.2.1.86</ecNumber>
    </submittedName>
</protein>
<keyword evidence="1" id="KW-0378">Hydrolase</keyword>
<dbReference type="Proteomes" id="UP000019183">
    <property type="component" value="Unassembled WGS sequence"/>
</dbReference>
<dbReference type="SUPFAM" id="SSF56327">
    <property type="entry name" value="LDH C-terminal domain-like"/>
    <property type="match status" value="1"/>
</dbReference>
<proteinExistence type="predicted"/>
<keyword evidence="1" id="KW-0326">Glycosidase</keyword>
<dbReference type="InterPro" id="IPR015955">
    <property type="entry name" value="Lactate_DH/Glyco_Ohase_4_C"/>
</dbReference>
<accession>W1DJB0</accession>
<sequence length="55" mass="6066">MKAFERLTIEAAVHGCRESALLALVANPLVGNVTDAQALLDEVLTINRQWLTQFN</sequence>
<evidence type="ECO:0000313" key="1">
    <source>
        <dbReference type="EMBL" id="CDL09528.1"/>
    </source>
</evidence>
<dbReference type="AlphaFoldDB" id="W1DJB0"/>
<organism evidence="1 2">
    <name type="scientific">Klebsiella pneumoniae IS43</name>
    <dbReference type="NCBI Taxonomy" id="1432552"/>
    <lineage>
        <taxon>Bacteria</taxon>
        <taxon>Pseudomonadati</taxon>
        <taxon>Pseudomonadota</taxon>
        <taxon>Gammaproteobacteria</taxon>
        <taxon>Enterobacterales</taxon>
        <taxon>Enterobacteriaceae</taxon>
        <taxon>Klebsiella/Raoultella group</taxon>
        <taxon>Klebsiella</taxon>
        <taxon>Klebsiella pneumoniae complex</taxon>
    </lineage>
</organism>
<comment type="caution">
    <text evidence="1">The sequence shown here is derived from an EMBL/GenBank/DDBJ whole genome shotgun (WGS) entry which is preliminary data.</text>
</comment>
<keyword evidence="2" id="KW-1185">Reference proteome</keyword>
<name>W1DJB0_KLEPN</name>
<dbReference type="GO" id="GO:0008706">
    <property type="term" value="F:6-phospho-beta-glucosidase activity"/>
    <property type="evidence" value="ECO:0007669"/>
    <property type="project" value="UniProtKB-EC"/>
</dbReference>
<reference evidence="1" key="1">
    <citation type="submission" date="2013-10" db="EMBL/GenBank/DDBJ databases">
        <title>Antibiotic resistance diversity of beta-lactamase producers in the General Hospital Vienna.</title>
        <authorList>
            <person name="Barisic I."/>
            <person name="Mitteregger D."/>
            <person name="Hirschl A.M."/>
            <person name="Noehammer C."/>
            <person name="Wiesinger-Mayr H."/>
        </authorList>
    </citation>
    <scope>NUCLEOTIDE SEQUENCE [LARGE SCALE GENOMIC DNA]</scope>
    <source>
        <strain evidence="1">IS43</strain>
    </source>
</reference>
<dbReference type="GO" id="GO:0016616">
    <property type="term" value="F:oxidoreductase activity, acting on the CH-OH group of donors, NAD or NADP as acceptor"/>
    <property type="evidence" value="ECO:0007669"/>
    <property type="project" value="InterPro"/>
</dbReference>
<dbReference type="Gene3D" id="3.90.110.10">
    <property type="entry name" value="Lactate dehydrogenase/glycoside hydrolase, family 4, C-terminal"/>
    <property type="match status" value="1"/>
</dbReference>